<reference evidence="3 4" key="1">
    <citation type="submission" date="2017-10" db="EMBL/GenBank/DDBJ databases">
        <title>Sequencing the genomes of 1000 actinobacteria strains.</title>
        <authorList>
            <person name="Klenk H.-P."/>
        </authorList>
    </citation>
    <scope>NUCLEOTIDE SEQUENCE [LARGE SCALE GENOMIC DNA]</scope>
    <source>
        <strain evidence="3 4">DSM 20688</strain>
    </source>
</reference>
<feature type="transmembrane region" description="Helical" evidence="1">
    <location>
        <begin position="46"/>
        <end position="69"/>
    </location>
</feature>
<dbReference type="Proteomes" id="UP000221653">
    <property type="component" value="Unassembled WGS sequence"/>
</dbReference>
<keyword evidence="1" id="KW-0472">Membrane</keyword>
<dbReference type="AlphaFoldDB" id="A0A2A9DRN9"/>
<evidence type="ECO:0000256" key="2">
    <source>
        <dbReference type="SAM" id="SignalP"/>
    </source>
</evidence>
<comment type="caution">
    <text evidence="3">The sequence shown here is derived from an EMBL/GenBank/DDBJ whole genome shotgun (WGS) entry which is preliminary data.</text>
</comment>
<sequence>MAVSAMAGLTQLSAAAFNAVHAAAMNVELFAQQQKGGPLGPEFGKASPIGLFVIVCLLAAVLYIGWAFYRRFTRMNRRRVFAEANGIDPFDQEAIDAAMAEVGILDRNKRKFF</sequence>
<dbReference type="EMBL" id="PDJF01000001">
    <property type="protein sequence ID" value="PFG29026.1"/>
    <property type="molecule type" value="Genomic_DNA"/>
</dbReference>
<proteinExistence type="predicted"/>
<evidence type="ECO:0000313" key="4">
    <source>
        <dbReference type="Proteomes" id="UP000221653"/>
    </source>
</evidence>
<evidence type="ECO:0000313" key="3">
    <source>
        <dbReference type="EMBL" id="PFG29026.1"/>
    </source>
</evidence>
<evidence type="ECO:0000256" key="1">
    <source>
        <dbReference type="SAM" id="Phobius"/>
    </source>
</evidence>
<organism evidence="3 4">
    <name type="scientific">Corynebacterium renale</name>
    <dbReference type="NCBI Taxonomy" id="1724"/>
    <lineage>
        <taxon>Bacteria</taxon>
        <taxon>Bacillati</taxon>
        <taxon>Actinomycetota</taxon>
        <taxon>Actinomycetes</taxon>
        <taxon>Mycobacteriales</taxon>
        <taxon>Corynebacteriaceae</taxon>
        <taxon>Corynebacterium</taxon>
    </lineage>
</organism>
<gene>
    <name evidence="3" type="ORF">ATK06_2158</name>
</gene>
<keyword evidence="1" id="KW-0812">Transmembrane</keyword>
<protein>
    <submittedName>
        <fullName evidence="3">Uncharacterized protein</fullName>
    </submittedName>
</protein>
<name>A0A2A9DRN9_9CORY</name>
<keyword evidence="4" id="KW-1185">Reference proteome</keyword>
<accession>A0A2A9DRN9</accession>
<keyword evidence="1" id="KW-1133">Transmembrane helix</keyword>
<feature type="chain" id="PRO_5013241993" evidence="2">
    <location>
        <begin position="23"/>
        <end position="113"/>
    </location>
</feature>
<dbReference type="STRING" id="1724.GCA_001044175_01975"/>
<keyword evidence="2" id="KW-0732">Signal</keyword>
<feature type="signal peptide" evidence="2">
    <location>
        <begin position="1"/>
        <end position="22"/>
    </location>
</feature>